<feature type="transmembrane region" description="Helical" evidence="1">
    <location>
        <begin position="379"/>
        <end position="400"/>
    </location>
</feature>
<evidence type="ECO:0000313" key="2">
    <source>
        <dbReference type="EMBL" id="TKK85266.1"/>
    </source>
</evidence>
<proteinExistence type="predicted"/>
<dbReference type="AlphaFoldDB" id="A0A4U3MCB4"/>
<evidence type="ECO:0000313" key="3">
    <source>
        <dbReference type="Proteomes" id="UP000308705"/>
    </source>
</evidence>
<evidence type="ECO:0000256" key="1">
    <source>
        <dbReference type="SAM" id="Phobius"/>
    </source>
</evidence>
<dbReference type="RefSeq" id="WP_137249829.1">
    <property type="nucleotide sequence ID" value="NZ_SZQA01000029.1"/>
</dbReference>
<dbReference type="Proteomes" id="UP000308705">
    <property type="component" value="Unassembled WGS sequence"/>
</dbReference>
<comment type="caution">
    <text evidence="2">The sequence shown here is derived from an EMBL/GenBank/DDBJ whole genome shotgun (WGS) entry which is preliminary data.</text>
</comment>
<accession>A0A4U3MCB4</accession>
<organism evidence="2 3">
    <name type="scientific">Herbidospora galbida</name>
    <dbReference type="NCBI Taxonomy" id="2575442"/>
    <lineage>
        <taxon>Bacteria</taxon>
        <taxon>Bacillati</taxon>
        <taxon>Actinomycetota</taxon>
        <taxon>Actinomycetes</taxon>
        <taxon>Streptosporangiales</taxon>
        <taxon>Streptosporangiaceae</taxon>
        <taxon>Herbidospora</taxon>
    </lineage>
</organism>
<feature type="transmembrane region" description="Helical" evidence="1">
    <location>
        <begin position="196"/>
        <end position="216"/>
    </location>
</feature>
<name>A0A4U3MCB4_9ACTN</name>
<keyword evidence="1" id="KW-0472">Membrane</keyword>
<keyword evidence="1" id="KW-1133">Transmembrane helix</keyword>
<dbReference type="OrthoDB" id="4180150at2"/>
<dbReference type="EMBL" id="SZQA01000029">
    <property type="protein sequence ID" value="TKK85266.1"/>
    <property type="molecule type" value="Genomic_DNA"/>
</dbReference>
<keyword evidence="3" id="KW-1185">Reference proteome</keyword>
<gene>
    <name evidence="2" type="ORF">FDA94_26740</name>
</gene>
<protein>
    <submittedName>
        <fullName evidence="2">Uncharacterized protein</fullName>
    </submittedName>
</protein>
<feature type="transmembrane region" description="Helical" evidence="1">
    <location>
        <begin position="347"/>
        <end position="367"/>
    </location>
</feature>
<sequence>MSRSNLLQAAVTVLVALLLVIAALLYSQASGDWQTGVRQHLQRSAAVLEHVRHVYADEAPAAMQVSVAEARARHLGTAAGSQAAVEAEAENQFAWHQRQAHAGGATLLAGDRYRLDGLGYDVPRRLGDLRASAPRVDPEGTFSDGDATGRLATWISFLTIPLVVVYLVAQLFLRRRADSSDRDVGLAPEPDVTRRFGVTLAVGVWIVLNVVAPFYAHQQAQEQRAQALAAIRIDRIETSILAGQTLSAFRTEGRRTVLALESRAAARQYAALGADGEDWAQTEIAAADAAAVGTVTDVVARMTRSPAQADGVDPVTRAALAGAPGDWQAQLAGQLAEVDRAERAGQWANVLGLAGLLAGLAATLAALAEATGQAGRAVWIRRAAIAVLSGLAPLIVLGLFS</sequence>
<feature type="transmembrane region" description="Helical" evidence="1">
    <location>
        <begin position="151"/>
        <end position="173"/>
    </location>
</feature>
<keyword evidence="1" id="KW-0812">Transmembrane</keyword>
<reference evidence="2 3" key="1">
    <citation type="submission" date="2019-04" db="EMBL/GenBank/DDBJ databases">
        <title>Herbidospora sp. NEAU-GS14.nov., a novel actinomycete isolated from soil.</title>
        <authorList>
            <person name="Han L."/>
        </authorList>
    </citation>
    <scope>NUCLEOTIDE SEQUENCE [LARGE SCALE GENOMIC DNA]</scope>
    <source>
        <strain evidence="2 3">NEAU-GS14</strain>
    </source>
</reference>